<reference evidence="2" key="1">
    <citation type="journal article" date="2022" name="bioRxiv">
        <title>Sequencing and chromosome-scale assembly of the giantPleurodeles waltlgenome.</title>
        <authorList>
            <person name="Brown T."/>
            <person name="Elewa A."/>
            <person name="Iarovenko S."/>
            <person name="Subramanian E."/>
            <person name="Araus A.J."/>
            <person name="Petzold A."/>
            <person name="Susuki M."/>
            <person name="Suzuki K.-i.T."/>
            <person name="Hayashi T."/>
            <person name="Toyoda A."/>
            <person name="Oliveira C."/>
            <person name="Osipova E."/>
            <person name="Leigh N.D."/>
            <person name="Simon A."/>
            <person name="Yun M.H."/>
        </authorList>
    </citation>
    <scope>NUCLEOTIDE SEQUENCE</scope>
    <source>
        <strain evidence="2">20211129_DDA</strain>
        <tissue evidence="2">Liver</tissue>
    </source>
</reference>
<dbReference type="AlphaFoldDB" id="A0AAV7PZY2"/>
<evidence type="ECO:0000256" key="1">
    <source>
        <dbReference type="SAM" id="MobiDB-lite"/>
    </source>
</evidence>
<protein>
    <submittedName>
        <fullName evidence="2">Uncharacterized protein</fullName>
    </submittedName>
</protein>
<feature type="region of interest" description="Disordered" evidence="1">
    <location>
        <begin position="61"/>
        <end position="83"/>
    </location>
</feature>
<keyword evidence="3" id="KW-1185">Reference proteome</keyword>
<gene>
    <name evidence="2" type="ORF">NDU88_000353</name>
</gene>
<dbReference type="Proteomes" id="UP001066276">
    <property type="component" value="Chromosome 6"/>
</dbReference>
<dbReference type="EMBL" id="JANPWB010000010">
    <property type="protein sequence ID" value="KAJ1133881.1"/>
    <property type="molecule type" value="Genomic_DNA"/>
</dbReference>
<comment type="caution">
    <text evidence="2">The sequence shown here is derived from an EMBL/GenBank/DDBJ whole genome shotgun (WGS) entry which is preliminary data.</text>
</comment>
<organism evidence="2 3">
    <name type="scientific">Pleurodeles waltl</name>
    <name type="common">Iberian ribbed newt</name>
    <dbReference type="NCBI Taxonomy" id="8319"/>
    <lineage>
        <taxon>Eukaryota</taxon>
        <taxon>Metazoa</taxon>
        <taxon>Chordata</taxon>
        <taxon>Craniata</taxon>
        <taxon>Vertebrata</taxon>
        <taxon>Euteleostomi</taxon>
        <taxon>Amphibia</taxon>
        <taxon>Batrachia</taxon>
        <taxon>Caudata</taxon>
        <taxon>Salamandroidea</taxon>
        <taxon>Salamandridae</taxon>
        <taxon>Pleurodelinae</taxon>
        <taxon>Pleurodeles</taxon>
    </lineage>
</organism>
<evidence type="ECO:0000313" key="2">
    <source>
        <dbReference type="EMBL" id="KAJ1133881.1"/>
    </source>
</evidence>
<evidence type="ECO:0000313" key="3">
    <source>
        <dbReference type="Proteomes" id="UP001066276"/>
    </source>
</evidence>
<sequence length="83" mass="8380">MRQGRLGVSVSRRARHGIFDGEPPRAAGLRPAVVVVTLSAAESHPSGAGVTRTSLSCAVSGHRTVPRRSPLSAPVGAAAGRSG</sequence>
<name>A0AAV7PZY2_PLEWA</name>
<accession>A0AAV7PZY2</accession>
<proteinExistence type="predicted"/>